<evidence type="ECO:0000313" key="1">
    <source>
        <dbReference type="EMBL" id="GAA2021108.1"/>
    </source>
</evidence>
<sequence>MMKPNELAGSEGSPVAGVAAISGISPGRSCRRGGRPGYCCLAARPAPATPTTANATIVPITAKMNLRIKILISLRIRVRLPWVPTSVSLSELEGRRYSTATEELPALLT</sequence>
<name>A0ABP5FBB2_9ACTN</name>
<comment type="caution">
    <text evidence="1">The sequence shown here is derived from an EMBL/GenBank/DDBJ whole genome shotgun (WGS) entry which is preliminary data.</text>
</comment>
<reference evidence="2" key="1">
    <citation type="journal article" date="2019" name="Int. J. Syst. Evol. Microbiol.">
        <title>The Global Catalogue of Microorganisms (GCM) 10K type strain sequencing project: providing services to taxonomists for standard genome sequencing and annotation.</title>
        <authorList>
            <consortium name="The Broad Institute Genomics Platform"/>
            <consortium name="The Broad Institute Genome Sequencing Center for Infectious Disease"/>
            <person name="Wu L."/>
            <person name="Ma J."/>
        </authorList>
    </citation>
    <scope>NUCLEOTIDE SEQUENCE [LARGE SCALE GENOMIC DNA]</scope>
    <source>
        <strain evidence="2">JCM 16014</strain>
    </source>
</reference>
<organism evidence="1 2">
    <name type="scientific">Catenulispora yoronensis</name>
    <dbReference type="NCBI Taxonomy" id="450799"/>
    <lineage>
        <taxon>Bacteria</taxon>
        <taxon>Bacillati</taxon>
        <taxon>Actinomycetota</taxon>
        <taxon>Actinomycetes</taxon>
        <taxon>Catenulisporales</taxon>
        <taxon>Catenulisporaceae</taxon>
        <taxon>Catenulispora</taxon>
    </lineage>
</organism>
<protein>
    <submittedName>
        <fullName evidence="1">Uncharacterized protein</fullName>
    </submittedName>
</protein>
<evidence type="ECO:0000313" key="2">
    <source>
        <dbReference type="Proteomes" id="UP001500751"/>
    </source>
</evidence>
<dbReference type="Proteomes" id="UP001500751">
    <property type="component" value="Unassembled WGS sequence"/>
</dbReference>
<gene>
    <name evidence="1" type="ORF">GCM10009839_17480</name>
</gene>
<keyword evidence="2" id="KW-1185">Reference proteome</keyword>
<accession>A0ABP5FBB2</accession>
<dbReference type="EMBL" id="BAAAQN010000007">
    <property type="protein sequence ID" value="GAA2021108.1"/>
    <property type="molecule type" value="Genomic_DNA"/>
</dbReference>
<proteinExistence type="predicted"/>